<keyword evidence="4 9" id="KW-0547">Nucleotide-binding</keyword>
<evidence type="ECO:0000256" key="9">
    <source>
        <dbReference type="PROSITE-ProRule" id="PRU10141"/>
    </source>
</evidence>
<dbReference type="Gene3D" id="1.10.510.10">
    <property type="entry name" value="Transferase(Phosphotransferase) domain 1"/>
    <property type="match status" value="1"/>
</dbReference>
<keyword evidence="3" id="KW-0808">Transferase</keyword>
<dbReference type="SUPFAM" id="SSF47090">
    <property type="entry name" value="PGBD-like"/>
    <property type="match status" value="1"/>
</dbReference>
<dbReference type="Pfam" id="PF00069">
    <property type="entry name" value="Pkinase"/>
    <property type="match status" value="1"/>
</dbReference>
<dbReference type="GO" id="GO:0005524">
    <property type="term" value="F:ATP binding"/>
    <property type="evidence" value="ECO:0007669"/>
    <property type="project" value="UniProtKB-UniRule"/>
</dbReference>
<dbReference type="SUPFAM" id="SSF56112">
    <property type="entry name" value="Protein kinase-like (PK-like)"/>
    <property type="match status" value="1"/>
</dbReference>
<feature type="binding site" evidence="9">
    <location>
        <position position="47"/>
    </location>
    <ligand>
        <name>ATP</name>
        <dbReference type="ChEBI" id="CHEBI:30616"/>
    </ligand>
</feature>
<dbReference type="CDD" id="cd14014">
    <property type="entry name" value="STKc_PknB_like"/>
    <property type="match status" value="1"/>
</dbReference>
<evidence type="ECO:0000256" key="8">
    <source>
        <dbReference type="ARBA" id="ARBA00048679"/>
    </source>
</evidence>
<evidence type="ECO:0000256" key="4">
    <source>
        <dbReference type="ARBA" id="ARBA00022741"/>
    </source>
</evidence>
<dbReference type="GO" id="GO:0004674">
    <property type="term" value="F:protein serine/threonine kinase activity"/>
    <property type="evidence" value="ECO:0007669"/>
    <property type="project" value="UniProtKB-KW"/>
</dbReference>
<dbReference type="PROSITE" id="PS50011">
    <property type="entry name" value="PROTEIN_KINASE_DOM"/>
    <property type="match status" value="1"/>
</dbReference>
<dbReference type="PANTHER" id="PTHR24361">
    <property type="entry name" value="MITOGEN-ACTIVATED KINASE KINASE KINASE"/>
    <property type="match status" value="1"/>
</dbReference>
<dbReference type="EMBL" id="FUYE01000004">
    <property type="protein sequence ID" value="SKA90705.1"/>
    <property type="molecule type" value="Genomic_DNA"/>
</dbReference>
<name>A0A1T4XNQ3_9BACT</name>
<dbReference type="STRING" id="48467.SAMN02745166_01736"/>
<dbReference type="InterPro" id="IPR053235">
    <property type="entry name" value="Ser_Thr_kinase"/>
</dbReference>
<evidence type="ECO:0000256" key="5">
    <source>
        <dbReference type="ARBA" id="ARBA00022777"/>
    </source>
</evidence>
<dbReference type="InterPro" id="IPR036365">
    <property type="entry name" value="PGBD-like_sf"/>
</dbReference>
<protein>
    <recommendedName>
        <fullName evidence="1">non-specific serine/threonine protein kinase</fullName>
        <ecNumber evidence="1">2.7.11.1</ecNumber>
    </recommendedName>
</protein>
<gene>
    <name evidence="12" type="ORF">SAMN02745166_01736</name>
</gene>
<comment type="catalytic activity">
    <reaction evidence="7">
        <text>L-threonyl-[protein] + ATP = O-phospho-L-threonyl-[protein] + ADP + H(+)</text>
        <dbReference type="Rhea" id="RHEA:46608"/>
        <dbReference type="Rhea" id="RHEA-COMP:11060"/>
        <dbReference type="Rhea" id="RHEA-COMP:11605"/>
        <dbReference type="ChEBI" id="CHEBI:15378"/>
        <dbReference type="ChEBI" id="CHEBI:30013"/>
        <dbReference type="ChEBI" id="CHEBI:30616"/>
        <dbReference type="ChEBI" id="CHEBI:61977"/>
        <dbReference type="ChEBI" id="CHEBI:456216"/>
        <dbReference type="EC" id="2.7.11.1"/>
    </reaction>
</comment>
<dbReference type="Gene3D" id="1.10.101.10">
    <property type="entry name" value="PGBD-like superfamily/PGBD"/>
    <property type="match status" value="1"/>
</dbReference>
<dbReference type="EC" id="2.7.11.1" evidence="1"/>
<dbReference type="GO" id="GO:0005737">
    <property type="term" value="C:cytoplasm"/>
    <property type="evidence" value="ECO:0007669"/>
    <property type="project" value="TreeGrafter"/>
</dbReference>
<feature type="compositionally biased region" description="Pro residues" evidence="10">
    <location>
        <begin position="647"/>
        <end position="657"/>
    </location>
</feature>
<keyword evidence="6 9" id="KW-0067">ATP-binding</keyword>
<dbReference type="InterPro" id="IPR000719">
    <property type="entry name" value="Prot_kinase_dom"/>
</dbReference>
<dbReference type="Proteomes" id="UP000190774">
    <property type="component" value="Unassembled WGS sequence"/>
</dbReference>
<dbReference type="InterPro" id="IPR036366">
    <property type="entry name" value="PGBDSf"/>
</dbReference>
<keyword evidence="5 12" id="KW-0418">Kinase</keyword>
<feature type="region of interest" description="Disordered" evidence="10">
    <location>
        <begin position="605"/>
        <end position="657"/>
    </location>
</feature>
<evidence type="ECO:0000313" key="13">
    <source>
        <dbReference type="Proteomes" id="UP000190774"/>
    </source>
</evidence>
<keyword evidence="13" id="KW-1185">Reference proteome</keyword>
<sequence length="657" mass="71393">MMGATASIKQGDTVFQRYVLKRVLGVGGMGVVWLAQDMKLEQEIALKFVPEALQHDPDAINDLKNQTKLGLKLTHNNIVRVLGFEDDERLAAISMEYVDGATLAAMRVDQPAQVFEADSLHVYLLHILDALEYAHEQEKIVHRDLKPANVMVNSEDRVKVADFGIACSLRNSVGRVMSLPQRTGSGTLNYMSPQQLLGAPASIADDIYSLGATVFELMTGTPPFHSGDINMQIREIPAPSMAQRRAENRAIGEEIPPAWEEVVAAALAKDASLRPSNAAEFRKGLLGQPFRRGTGTGAVTSSTAAVAARYSGHTTIPLSAPKVDRSPFPTAILTAALVSILIVGGGLIFLNHGSSEVPPIPDPEPKIAVQRYIDQDLKATSFEKTEASSSAKREKWDRLLSDLRIIDYQAEARLREIVRRAEDRADYWKEQEDKEDQQYQLALQNLRSSSETARKECESRDLGAAAKADLWNEIVLKNAGVLSMNDKGTEHIALLGEARKQASEWMAKAKDETPLVPPQEAAVFAMSPAATWSTEGKKKLLQAVQTAMTQRGQPTGGSNGIWSPATFYALVSWQKAEKLPATGILDLPTLTRLGLHMMQEPSEVKVVTGGTTRQSSSPSGGSSSSGGSASWEDVAKMKVLQGGTPPMGRPPVPMFRP</sequence>
<dbReference type="PROSITE" id="PS00108">
    <property type="entry name" value="PROTEIN_KINASE_ST"/>
    <property type="match status" value="1"/>
</dbReference>
<evidence type="ECO:0000256" key="3">
    <source>
        <dbReference type="ARBA" id="ARBA00022679"/>
    </source>
</evidence>
<evidence type="ECO:0000259" key="11">
    <source>
        <dbReference type="PROSITE" id="PS50011"/>
    </source>
</evidence>
<dbReference type="InterPro" id="IPR002477">
    <property type="entry name" value="Peptidoglycan-bd-like"/>
</dbReference>
<organism evidence="12 13">
    <name type="scientific">Prosthecobacter debontii</name>
    <dbReference type="NCBI Taxonomy" id="48467"/>
    <lineage>
        <taxon>Bacteria</taxon>
        <taxon>Pseudomonadati</taxon>
        <taxon>Verrucomicrobiota</taxon>
        <taxon>Verrucomicrobiia</taxon>
        <taxon>Verrucomicrobiales</taxon>
        <taxon>Verrucomicrobiaceae</taxon>
        <taxon>Prosthecobacter</taxon>
    </lineage>
</organism>
<dbReference type="InterPro" id="IPR008271">
    <property type="entry name" value="Ser/Thr_kinase_AS"/>
</dbReference>
<dbReference type="AlphaFoldDB" id="A0A1T4XNQ3"/>
<reference evidence="13" key="1">
    <citation type="submission" date="2017-02" db="EMBL/GenBank/DDBJ databases">
        <authorList>
            <person name="Varghese N."/>
            <person name="Submissions S."/>
        </authorList>
    </citation>
    <scope>NUCLEOTIDE SEQUENCE [LARGE SCALE GENOMIC DNA]</scope>
    <source>
        <strain evidence="13">ATCC 700200</strain>
    </source>
</reference>
<evidence type="ECO:0000256" key="7">
    <source>
        <dbReference type="ARBA" id="ARBA00047899"/>
    </source>
</evidence>
<feature type="domain" description="Protein kinase" evidence="11">
    <location>
        <begin position="18"/>
        <end position="291"/>
    </location>
</feature>
<dbReference type="Gene3D" id="3.30.200.20">
    <property type="entry name" value="Phosphorylase Kinase, domain 1"/>
    <property type="match status" value="1"/>
</dbReference>
<evidence type="ECO:0000256" key="2">
    <source>
        <dbReference type="ARBA" id="ARBA00022527"/>
    </source>
</evidence>
<dbReference type="PROSITE" id="PS00107">
    <property type="entry name" value="PROTEIN_KINASE_ATP"/>
    <property type="match status" value="1"/>
</dbReference>
<evidence type="ECO:0000313" key="12">
    <source>
        <dbReference type="EMBL" id="SKA90705.1"/>
    </source>
</evidence>
<dbReference type="SMART" id="SM00220">
    <property type="entry name" value="S_TKc"/>
    <property type="match status" value="1"/>
</dbReference>
<keyword evidence="2 12" id="KW-0723">Serine/threonine-protein kinase</keyword>
<accession>A0A1T4XNQ3</accession>
<feature type="compositionally biased region" description="Low complexity" evidence="10">
    <location>
        <begin position="615"/>
        <end position="630"/>
    </location>
</feature>
<dbReference type="InterPro" id="IPR017441">
    <property type="entry name" value="Protein_kinase_ATP_BS"/>
</dbReference>
<proteinExistence type="predicted"/>
<evidence type="ECO:0000256" key="1">
    <source>
        <dbReference type="ARBA" id="ARBA00012513"/>
    </source>
</evidence>
<evidence type="ECO:0000256" key="6">
    <source>
        <dbReference type="ARBA" id="ARBA00022840"/>
    </source>
</evidence>
<dbReference type="PANTHER" id="PTHR24361:SF433">
    <property type="entry name" value="PROTEIN KINASE DOMAIN-CONTAINING PROTEIN"/>
    <property type="match status" value="1"/>
</dbReference>
<dbReference type="InterPro" id="IPR011009">
    <property type="entry name" value="Kinase-like_dom_sf"/>
</dbReference>
<dbReference type="Pfam" id="PF01471">
    <property type="entry name" value="PG_binding_1"/>
    <property type="match status" value="1"/>
</dbReference>
<evidence type="ECO:0000256" key="10">
    <source>
        <dbReference type="SAM" id="MobiDB-lite"/>
    </source>
</evidence>
<comment type="catalytic activity">
    <reaction evidence="8">
        <text>L-seryl-[protein] + ATP = O-phospho-L-seryl-[protein] + ADP + H(+)</text>
        <dbReference type="Rhea" id="RHEA:17989"/>
        <dbReference type="Rhea" id="RHEA-COMP:9863"/>
        <dbReference type="Rhea" id="RHEA-COMP:11604"/>
        <dbReference type="ChEBI" id="CHEBI:15378"/>
        <dbReference type="ChEBI" id="CHEBI:29999"/>
        <dbReference type="ChEBI" id="CHEBI:30616"/>
        <dbReference type="ChEBI" id="CHEBI:83421"/>
        <dbReference type="ChEBI" id="CHEBI:456216"/>
        <dbReference type="EC" id="2.7.11.1"/>
    </reaction>
</comment>